<dbReference type="EMBL" id="LTAN01000007">
    <property type="protein sequence ID" value="OBR05780.1"/>
    <property type="molecule type" value="Genomic_DNA"/>
</dbReference>
<gene>
    <name evidence="5" type="ORF">CH63R_09900</name>
</gene>
<dbReference type="Pfam" id="PF11905">
    <property type="entry name" value="DUF3425"/>
    <property type="match status" value="1"/>
</dbReference>
<feature type="compositionally biased region" description="Acidic residues" evidence="3">
    <location>
        <begin position="855"/>
        <end position="865"/>
    </location>
</feature>
<feature type="region of interest" description="Disordered" evidence="3">
    <location>
        <begin position="56"/>
        <end position="82"/>
    </location>
</feature>
<dbReference type="CDD" id="cd14688">
    <property type="entry name" value="bZIP_YAP"/>
    <property type="match status" value="1"/>
</dbReference>
<keyword evidence="1" id="KW-0560">Oxidoreductase</keyword>
<comment type="caution">
    <text evidence="5">The sequence shown here is derived from an EMBL/GenBank/DDBJ whole genome shotgun (WGS) entry which is preliminary data.</text>
</comment>
<dbReference type="CDD" id="cd05227">
    <property type="entry name" value="AR_SDR_e"/>
    <property type="match status" value="1"/>
</dbReference>
<dbReference type="GO" id="GO:0016491">
    <property type="term" value="F:oxidoreductase activity"/>
    <property type="evidence" value="ECO:0007669"/>
    <property type="project" value="UniProtKB-KW"/>
</dbReference>
<dbReference type="Pfam" id="PF01370">
    <property type="entry name" value="Epimerase"/>
    <property type="match status" value="1"/>
</dbReference>
<protein>
    <submittedName>
        <fullName evidence="5">Ketoreductase</fullName>
    </submittedName>
</protein>
<reference evidence="6" key="1">
    <citation type="journal article" date="2017" name="BMC Genomics">
        <title>Gapless genome assembly of Colletotrichum higginsianum reveals chromosome structure and association of transposable elements with secondary metabolite gene clusters.</title>
        <authorList>
            <person name="Dallery J.-F."/>
            <person name="Lapalu N."/>
            <person name="Zampounis A."/>
            <person name="Pigne S."/>
            <person name="Luyten I."/>
            <person name="Amselem J."/>
            <person name="Wittenberg A.H.J."/>
            <person name="Zhou S."/>
            <person name="de Queiroz M.V."/>
            <person name="Robin G.P."/>
            <person name="Auger A."/>
            <person name="Hainaut M."/>
            <person name="Henrissat B."/>
            <person name="Kim K.-T."/>
            <person name="Lee Y.-H."/>
            <person name="Lespinet O."/>
            <person name="Schwartz D.C."/>
            <person name="Thon M.R."/>
            <person name="O'Connell R.J."/>
        </authorList>
    </citation>
    <scope>NUCLEOTIDE SEQUENCE [LARGE SCALE GENOMIC DNA]</scope>
    <source>
        <strain evidence="6">IMI 349063</strain>
    </source>
</reference>
<evidence type="ECO:0000313" key="6">
    <source>
        <dbReference type="Proteomes" id="UP000092177"/>
    </source>
</evidence>
<evidence type="ECO:0000313" key="5">
    <source>
        <dbReference type="EMBL" id="OBR05780.1"/>
    </source>
</evidence>
<name>A0A1B7Y181_COLHI</name>
<feature type="compositionally biased region" description="Basic and acidic residues" evidence="3">
    <location>
        <begin position="987"/>
        <end position="1006"/>
    </location>
</feature>
<feature type="region of interest" description="Disordered" evidence="3">
    <location>
        <begin position="984"/>
        <end position="1006"/>
    </location>
</feature>
<evidence type="ECO:0000256" key="3">
    <source>
        <dbReference type="SAM" id="MobiDB-lite"/>
    </source>
</evidence>
<feature type="region of interest" description="Disordered" evidence="3">
    <location>
        <begin position="847"/>
        <end position="884"/>
    </location>
</feature>
<evidence type="ECO:0000256" key="1">
    <source>
        <dbReference type="ARBA" id="ARBA00023002"/>
    </source>
</evidence>
<keyword evidence="6" id="KW-1185">Reference proteome</keyword>
<feature type="domain" description="NAD-dependent epimerase/dehydratase" evidence="4">
    <location>
        <begin position="311"/>
        <end position="573"/>
    </location>
</feature>
<sequence>MAAYSLGDAMGDDAIDSPPLISIGQMPHIAYVRRGREDWAGITDRKERKRLQNRLNQRARRQRKSNVTVGDGHDEIPGGSCSEEEFRTMDEDITELNIQQRRYYLDKFAQRALQSYLMSQPSPDHLLKVIQLNTINAFTRNAMALGLQTDWLICHAVSPFGQEEGITKEMPPVATPQCPTSLVPTMLQRSIEHHPWVDLFPSPKMRDNFLAAMFGNWDDEKEDQLWFDLIETGGDIGGTGLIVWGEPWDARSWEATVPFLRKWGWIVQGCNELLDATNYWRFFFLADDTNIVSHDHSLSSPRITQIKMTKVLLTGGSGFIASHILKVLLLRGYDVVTTVRNEEKANKLRVAKGDVGPDRLRVELIPDIAAPGAFDEVLQIPGIEAVIHAASPFHFNFTNTIEDDAQKEVIEPALGGTLSLLEAAKKYGKDVKRVVITSSFAAILDNARMDDPNTIYTEESWNPATIDHITRSKDIAYRVSKKLAEKAAWNFVASEKPHYTLSTIDPPLVFGPLAHSLGSLGEINTSNSAVADLLSGKWREAIPDSLVFVWADVRDVALAHVSAVEKEEAASQRFLTIGGWFCNRDIVDIVQRNFPEYADRLPGPDVKGGELPSKDEVHGYDNTKTTRILGLEWRPLETSIVDLVKSLAKPYLPTALEKTALSTPTMERENLDYSTSRFATMSPLPSPDLSHVANPGDSSWCLRCLEFYVGFFKSNDGQACQDINFTCKHTGPGTKCDRCAGFGRRDRECLTIPNTQQNQAREVIDRRRTMFQLENNLEQFVSQAEQNALNRVFREFERATRAHYEDLARQAQQQNEVETEIGRGTTISVYENDSDFRRLLRDVPRKSYASHPYESENEEQPDDGDHESVFGSANQDSVRGAPRVPNVLPVDRAIQELRRLEEAQAAASRRLGEATWLGMKRGTAPGPETLVQPVYWMPGNSNPQNYDQMRIQGAIDQVERANAARELAFQQLGKVVYAMELPAGLASERDKPESQGESRSQRVSDA</sequence>
<dbReference type="PANTHER" id="PTHR38116:SF1">
    <property type="entry name" value="BZIP DOMAIN-CONTAINING PROTEIN"/>
    <property type="match status" value="1"/>
</dbReference>
<dbReference type="KEGG" id="chig:CH63R_09900"/>
<dbReference type="Gene3D" id="3.40.50.720">
    <property type="entry name" value="NAD(P)-binding Rossmann-like Domain"/>
    <property type="match status" value="1"/>
</dbReference>
<dbReference type="VEuPathDB" id="FungiDB:CH63R_09900"/>
<dbReference type="RefSeq" id="XP_018154298.1">
    <property type="nucleotide sequence ID" value="XM_018304874.1"/>
</dbReference>
<dbReference type="InterPro" id="IPR036291">
    <property type="entry name" value="NAD(P)-bd_dom_sf"/>
</dbReference>
<dbReference type="InterPro" id="IPR021833">
    <property type="entry name" value="DUF3425"/>
</dbReference>
<dbReference type="FunFam" id="3.40.50.720:FF:000191">
    <property type="entry name" value="Methylglyoxal reductase (NADPH-dependent)"/>
    <property type="match status" value="1"/>
</dbReference>
<evidence type="ECO:0000259" key="4">
    <source>
        <dbReference type="Pfam" id="PF01370"/>
    </source>
</evidence>
<dbReference type="OrthoDB" id="2735536at2759"/>
<dbReference type="InterPro" id="IPR001509">
    <property type="entry name" value="Epimerase_deHydtase"/>
</dbReference>
<dbReference type="AlphaFoldDB" id="A0A1B7Y181"/>
<accession>A0A1B7Y181</accession>
<organism evidence="5 6">
    <name type="scientific">Colletotrichum higginsianum (strain IMI 349063)</name>
    <name type="common">Crucifer anthracnose fungus</name>
    <dbReference type="NCBI Taxonomy" id="759273"/>
    <lineage>
        <taxon>Eukaryota</taxon>
        <taxon>Fungi</taxon>
        <taxon>Dikarya</taxon>
        <taxon>Ascomycota</taxon>
        <taxon>Pezizomycotina</taxon>
        <taxon>Sordariomycetes</taxon>
        <taxon>Hypocreomycetidae</taxon>
        <taxon>Glomerellales</taxon>
        <taxon>Glomerellaceae</taxon>
        <taxon>Colletotrichum</taxon>
        <taxon>Colletotrichum destructivum species complex</taxon>
    </lineage>
</organism>
<proteinExistence type="inferred from homology"/>
<comment type="similarity">
    <text evidence="2">Belongs to the NAD(P)-dependent epimerase/dehydratase family. Dihydroflavonol-4-reductase subfamily.</text>
</comment>
<dbReference type="SUPFAM" id="SSF51735">
    <property type="entry name" value="NAD(P)-binding Rossmann-fold domains"/>
    <property type="match status" value="1"/>
</dbReference>
<dbReference type="PANTHER" id="PTHR38116">
    <property type="entry name" value="CHROMOSOME 7, WHOLE GENOME SHOTGUN SEQUENCE"/>
    <property type="match status" value="1"/>
</dbReference>
<evidence type="ECO:0000256" key="2">
    <source>
        <dbReference type="ARBA" id="ARBA00023445"/>
    </source>
</evidence>
<dbReference type="GeneID" id="28868981"/>
<dbReference type="Proteomes" id="UP000092177">
    <property type="component" value="Unassembled WGS sequence"/>
</dbReference>